<dbReference type="STRING" id="43989.cce_0609"/>
<evidence type="ECO:0000313" key="4">
    <source>
        <dbReference type="EMBL" id="ACB49960.1"/>
    </source>
</evidence>
<keyword evidence="1" id="KW-0175">Coiled coil</keyword>
<dbReference type="AlphaFoldDB" id="A1KYI6"/>
<name>A1KYI6_CROS5</name>
<gene>
    <name evidence="3" type="primary">cyr0035</name>
    <name evidence="4" type="ordered locus">cce_0609</name>
</gene>
<evidence type="ECO:0000256" key="1">
    <source>
        <dbReference type="SAM" id="Coils"/>
    </source>
</evidence>
<reference evidence="3" key="1">
    <citation type="journal article" date="2008" name="BMC Evol. Biol.">
        <title>The cyanobacterial endosymbiont of the unicellular algae Rhopalodia gibba shows reductive genome evolution.</title>
        <authorList>
            <person name="Kneip C."/>
            <person name="Voss C."/>
            <person name="Lockhart P.J."/>
            <person name="Maier U.G."/>
        </authorList>
    </citation>
    <scope>NUCLEOTIDE SEQUENCE</scope>
    <source>
        <strain evidence="3">ATCC 51142</strain>
    </source>
</reference>
<feature type="region of interest" description="Disordered" evidence="2">
    <location>
        <begin position="203"/>
        <end position="227"/>
    </location>
</feature>
<feature type="compositionally biased region" description="Polar residues" evidence="2">
    <location>
        <begin position="1"/>
        <end position="20"/>
    </location>
</feature>
<protein>
    <submittedName>
        <fullName evidence="3">Uncharacterized protein cyr0035</fullName>
    </submittedName>
</protein>
<feature type="compositionally biased region" description="Polar residues" evidence="2">
    <location>
        <begin position="203"/>
        <end position="217"/>
    </location>
</feature>
<dbReference type="EMBL" id="AY728386">
    <property type="protein sequence ID" value="AAW57039.1"/>
    <property type="molecule type" value="Genomic_DNA"/>
</dbReference>
<dbReference type="eggNOG" id="COG1193">
    <property type="taxonomic scope" value="Bacteria"/>
</dbReference>
<evidence type="ECO:0000313" key="3">
    <source>
        <dbReference type="EMBL" id="AAW57039.1"/>
    </source>
</evidence>
<dbReference type="KEGG" id="cyt:cce_0609"/>
<evidence type="ECO:0000313" key="5">
    <source>
        <dbReference type="Proteomes" id="UP000001203"/>
    </source>
</evidence>
<keyword evidence="5" id="KW-1185">Reference proteome</keyword>
<proteinExistence type="predicted"/>
<dbReference type="OrthoDB" id="511915at2"/>
<sequence length="227" mass="25838">MARRNSSPNVSINRQSNGTSSHREADFDIQQELARLQEIIYESFHIPVSRWTIIDEDKVLEQLEFIGTKIPEAIKKALRVLEQEQEILANAEAYAQRIIQQAQQEAEEILDESGIVQRAQHEADQIRQQVQAECEAIQAQTMAEIEQQRQLANGEMQQLYQKSLAEAQQIQDGADEYADAVLTRLEQELGEMLGVVRNGRQQLYNHSAQRQTNTPGKQVSGGKKKRS</sequence>
<accession>A1KYI6</accession>
<dbReference type="EMBL" id="CP000806">
    <property type="protein sequence ID" value="ACB49960.1"/>
    <property type="molecule type" value="Genomic_DNA"/>
</dbReference>
<dbReference type="Proteomes" id="UP000001203">
    <property type="component" value="Chromosome circular"/>
</dbReference>
<dbReference type="RefSeq" id="WP_009547827.1">
    <property type="nucleotide sequence ID" value="NC_010546.1"/>
</dbReference>
<dbReference type="HOGENOM" id="CLU_078484_0_1_3"/>
<organism evidence="3">
    <name type="scientific">Crocosphaera subtropica (strain ATCC 51142 / BH68)</name>
    <name type="common">Cyanothece sp. (strain ATCC 51142)</name>
    <dbReference type="NCBI Taxonomy" id="43989"/>
    <lineage>
        <taxon>Bacteria</taxon>
        <taxon>Bacillati</taxon>
        <taxon>Cyanobacteriota</taxon>
        <taxon>Cyanophyceae</taxon>
        <taxon>Oscillatoriophycideae</taxon>
        <taxon>Chroococcales</taxon>
        <taxon>Aphanothecaceae</taxon>
        <taxon>Crocosphaera</taxon>
        <taxon>Crocosphaera subtropica</taxon>
    </lineage>
</organism>
<evidence type="ECO:0000256" key="2">
    <source>
        <dbReference type="SAM" id="MobiDB-lite"/>
    </source>
</evidence>
<feature type="region of interest" description="Disordered" evidence="2">
    <location>
        <begin position="1"/>
        <end position="24"/>
    </location>
</feature>
<feature type="coiled-coil region" evidence="1">
    <location>
        <begin position="74"/>
        <end position="162"/>
    </location>
</feature>
<reference evidence="4 5" key="2">
    <citation type="journal article" date="2008" name="Proc. Natl. Acad. Sci. U.S.A.">
        <title>The genome of Cyanothece 51142, a unicellular diazotrophic cyanobacterium important in the marine nitrogen cycle.</title>
        <authorList>
            <person name="Welsh E.A."/>
            <person name="Liberton M."/>
            <person name="Stoeckel J."/>
            <person name="Loh T."/>
            <person name="Elvitigala T."/>
            <person name="Wang C."/>
            <person name="Wollam A."/>
            <person name="Fulton R.S."/>
            <person name="Clifton S.W."/>
            <person name="Jacobs J.M."/>
            <person name="Aurora R."/>
            <person name="Ghosh B.K."/>
            <person name="Sherman L.A."/>
            <person name="Smith R.D."/>
            <person name="Wilson R.K."/>
            <person name="Pakrasi H.B."/>
        </authorList>
    </citation>
    <scope>NUCLEOTIDE SEQUENCE [LARGE SCALE GENOMIC DNA]</scope>
    <source>
        <strain evidence="4">ATCC 51142</strain>
        <strain evidence="5">ATCC 51142 / BH68</strain>
    </source>
</reference>